<dbReference type="InterPro" id="IPR011009">
    <property type="entry name" value="Kinase-like_dom_sf"/>
</dbReference>
<sequence>SHRFLSSRTVTMSEEEEDVHFTAGHIVEGSHGKYVVEKLLGEGGFGAVYKVYESSDKTKLYAMKVEKKKEERKDSKLKMEIAILKLVSQERKDSHFTSIVDRGKKDTYFFLVMQLVGKSLADLKNKRPEKVFSLPTGLGASSQCLEAVQDLHKHGFIHRDLKPANYACGLGDKKRVVYILDFGIARKYTNQTGALKTPREKAKFKGTVKFASIACHHNIELSPKDDCESWFYLMLDIIQPAGLPWKRIQQREAVMQCKEDCRRGEKRAKLFDGLKSAEVELGKVMDYIDHLQYYSKVDYDFVYDLLKVAVSNSGASVTDKYDWEKEE</sequence>
<name>A0AAV5SHH9_9BILA</name>
<dbReference type="PROSITE" id="PS00107">
    <property type="entry name" value="PROTEIN_KINASE_ATP"/>
    <property type="match status" value="1"/>
</dbReference>
<feature type="binding site" evidence="1">
    <location>
        <position position="64"/>
    </location>
    <ligand>
        <name>ATP</name>
        <dbReference type="ChEBI" id="CHEBI:30616"/>
    </ligand>
</feature>
<dbReference type="AlphaFoldDB" id="A0AAV5SHH9"/>
<dbReference type="FunFam" id="1.10.510.10:FF:000967">
    <property type="entry name" value="Protein CBG11274"/>
    <property type="match status" value="1"/>
</dbReference>
<dbReference type="SMART" id="SM00220">
    <property type="entry name" value="S_TKc"/>
    <property type="match status" value="1"/>
</dbReference>
<evidence type="ECO:0000259" key="2">
    <source>
        <dbReference type="PROSITE" id="PS50011"/>
    </source>
</evidence>
<proteinExistence type="predicted"/>
<keyword evidence="4" id="KW-1185">Reference proteome</keyword>
<comment type="caution">
    <text evidence="3">The sequence shown here is derived from an EMBL/GenBank/DDBJ whole genome shotgun (WGS) entry which is preliminary data.</text>
</comment>
<dbReference type="InterPro" id="IPR017441">
    <property type="entry name" value="Protein_kinase_ATP_BS"/>
</dbReference>
<organism evidence="3 4">
    <name type="scientific">Pristionchus entomophagus</name>
    <dbReference type="NCBI Taxonomy" id="358040"/>
    <lineage>
        <taxon>Eukaryota</taxon>
        <taxon>Metazoa</taxon>
        <taxon>Ecdysozoa</taxon>
        <taxon>Nematoda</taxon>
        <taxon>Chromadorea</taxon>
        <taxon>Rhabditida</taxon>
        <taxon>Rhabditina</taxon>
        <taxon>Diplogasteromorpha</taxon>
        <taxon>Diplogasteroidea</taxon>
        <taxon>Neodiplogasteridae</taxon>
        <taxon>Pristionchus</taxon>
    </lineage>
</organism>
<evidence type="ECO:0000313" key="4">
    <source>
        <dbReference type="Proteomes" id="UP001432027"/>
    </source>
</evidence>
<gene>
    <name evidence="3" type="ORF">PENTCL1PPCAC_3039</name>
</gene>
<evidence type="ECO:0000313" key="3">
    <source>
        <dbReference type="EMBL" id="GMS80864.1"/>
    </source>
</evidence>
<dbReference type="Proteomes" id="UP001432027">
    <property type="component" value="Unassembled WGS sequence"/>
</dbReference>
<keyword evidence="1" id="KW-0067">ATP-binding</keyword>
<dbReference type="Gene3D" id="1.10.510.10">
    <property type="entry name" value="Transferase(Phosphotransferase) domain 1"/>
    <property type="match status" value="1"/>
</dbReference>
<feature type="domain" description="Protein kinase" evidence="2">
    <location>
        <begin position="34"/>
        <end position="327"/>
    </location>
</feature>
<dbReference type="Pfam" id="PF00069">
    <property type="entry name" value="Pkinase"/>
    <property type="match status" value="1"/>
</dbReference>
<dbReference type="GO" id="GO:0004672">
    <property type="term" value="F:protein kinase activity"/>
    <property type="evidence" value="ECO:0007669"/>
    <property type="project" value="InterPro"/>
</dbReference>
<reference evidence="3" key="1">
    <citation type="submission" date="2023-10" db="EMBL/GenBank/DDBJ databases">
        <title>Genome assembly of Pristionchus species.</title>
        <authorList>
            <person name="Yoshida K."/>
            <person name="Sommer R.J."/>
        </authorList>
    </citation>
    <scope>NUCLEOTIDE SEQUENCE</scope>
    <source>
        <strain evidence="3">RS0144</strain>
    </source>
</reference>
<accession>A0AAV5SHH9</accession>
<evidence type="ECO:0000256" key="1">
    <source>
        <dbReference type="PROSITE-ProRule" id="PRU10141"/>
    </source>
</evidence>
<dbReference type="SUPFAM" id="SSF56112">
    <property type="entry name" value="Protein kinase-like (PK-like)"/>
    <property type="match status" value="1"/>
</dbReference>
<dbReference type="EMBL" id="BTSX01000001">
    <property type="protein sequence ID" value="GMS80864.1"/>
    <property type="molecule type" value="Genomic_DNA"/>
</dbReference>
<dbReference type="PANTHER" id="PTHR11909">
    <property type="entry name" value="CASEIN KINASE-RELATED"/>
    <property type="match status" value="1"/>
</dbReference>
<keyword evidence="1" id="KW-0547">Nucleotide-binding</keyword>
<dbReference type="InterPro" id="IPR000719">
    <property type="entry name" value="Prot_kinase_dom"/>
</dbReference>
<dbReference type="InterPro" id="IPR050235">
    <property type="entry name" value="CK1_Ser-Thr_kinase"/>
</dbReference>
<dbReference type="PROSITE" id="PS50011">
    <property type="entry name" value="PROTEIN_KINASE_DOM"/>
    <property type="match status" value="1"/>
</dbReference>
<protein>
    <recommendedName>
        <fullName evidence="2">Protein kinase domain-containing protein</fullName>
    </recommendedName>
</protein>
<feature type="non-terminal residue" evidence="3">
    <location>
        <position position="1"/>
    </location>
</feature>
<dbReference type="GO" id="GO:0005524">
    <property type="term" value="F:ATP binding"/>
    <property type="evidence" value="ECO:0007669"/>
    <property type="project" value="UniProtKB-UniRule"/>
</dbReference>